<sequence length="344" mass="38172">MNDLPDALTILQQQIDFLNGQLANEHAKNIKLADELGMLKWEQLAEANNPETPDTEAEPAEDEDRESFVDAICSLAAAVDGKAEELPPLSEWMKTVIDKVRHSNGVVTVDVRDLVKAIRELEANQRPEPVDLGTSIQTAIAALPVTFRADATELAEVATAAGEPVLGLRLLVSMRDELIDREATCGKCKRYKPEVVPHASWCQQKKTRVYANTTACAKIQRKPPESSEETGSLAEEIRLTGLKIRLDAVKKKAESESEPVGKARFFRDTLGQNVKHDPVWCMLSEEEGMYFNGRCSTERSNFTVNELTDRNDVKQITEAQAFAELADWPEGEAKLRELIGGNDE</sequence>
<dbReference type="EMBL" id="LAZR01000129">
    <property type="protein sequence ID" value="KKN88431.1"/>
    <property type="molecule type" value="Genomic_DNA"/>
</dbReference>
<dbReference type="AlphaFoldDB" id="A0A0F9WQF0"/>
<evidence type="ECO:0000313" key="1">
    <source>
        <dbReference type="EMBL" id="KKN88431.1"/>
    </source>
</evidence>
<name>A0A0F9WQF0_9ZZZZ</name>
<proteinExistence type="predicted"/>
<comment type="caution">
    <text evidence="1">The sequence shown here is derived from an EMBL/GenBank/DDBJ whole genome shotgun (WGS) entry which is preliminary data.</text>
</comment>
<gene>
    <name evidence="1" type="ORF">LCGC14_0249940</name>
</gene>
<protein>
    <submittedName>
        <fullName evidence="1">Uncharacterized protein</fullName>
    </submittedName>
</protein>
<reference evidence="1" key="1">
    <citation type="journal article" date="2015" name="Nature">
        <title>Complex archaea that bridge the gap between prokaryotes and eukaryotes.</title>
        <authorList>
            <person name="Spang A."/>
            <person name="Saw J.H."/>
            <person name="Jorgensen S.L."/>
            <person name="Zaremba-Niedzwiedzka K."/>
            <person name="Martijn J."/>
            <person name="Lind A.E."/>
            <person name="van Eijk R."/>
            <person name="Schleper C."/>
            <person name="Guy L."/>
            <person name="Ettema T.J."/>
        </authorList>
    </citation>
    <scope>NUCLEOTIDE SEQUENCE</scope>
</reference>
<organism evidence="1">
    <name type="scientific">marine sediment metagenome</name>
    <dbReference type="NCBI Taxonomy" id="412755"/>
    <lineage>
        <taxon>unclassified sequences</taxon>
        <taxon>metagenomes</taxon>
        <taxon>ecological metagenomes</taxon>
    </lineage>
</organism>
<accession>A0A0F9WQF0</accession>